<keyword evidence="9 14" id="KW-0949">S-adenosyl-L-methionine</keyword>
<dbReference type="NCBIfam" id="NF008149">
    <property type="entry name" value="PRK10901.1"/>
    <property type="match status" value="1"/>
</dbReference>
<evidence type="ECO:0000256" key="1">
    <source>
        <dbReference type="ARBA" id="ARBA00002724"/>
    </source>
</evidence>
<dbReference type="PRINTS" id="PR02008">
    <property type="entry name" value="RCMTFAMILY"/>
</dbReference>
<evidence type="ECO:0000256" key="15">
    <source>
        <dbReference type="SAM" id="Coils"/>
    </source>
</evidence>
<comment type="similarity">
    <text evidence="3 14">Belongs to the class I-like SAM-binding methyltransferase superfamily. RsmB/NOP family.</text>
</comment>
<dbReference type="SUPFAM" id="SSF48013">
    <property type="entry name" value="NusB-like"/>
    <property type="match status" value="1"/>
</dbReference>
<name>A0A2S4HEB5_9GAMM</name>
<evidence type="ECO:0000259" key="16">
    <source>
        <dbReference type="PROSITE" id="PS51686"/>
    </source>
</evidence>
<dbReference type="OrthoDB" id="9810297at2"/>
<dbReference type="PANTHER" id="PTHR22807:SF61">
    <property type="entry name" value="NOL1_NOP2_SUN FAMILY PROTEIN _ ANTITERMINATION NUSB DOMAIN-CONTAINING PROTEIN"/>
    <property type="match status" value="1"/>
</dbReference>
<evidence type="ECO:0000256" key="13">
    <source>
        <dbReference type="ARBA" id="ARBA00047283"/>
    </source>
</evidence>
<dbReference type="InterPro" id="IPR035926">
    <property type="entry name" value="NusB-like_sf"/>
</dbReference>
<organism evidence="17 18">
    <name type="scientific">Zhongshania marina</name>
    <dbReference type="NCBI Taxonomy" id="2304603"/>
    <lineage>
        <taxon>Bacteria</taxon>
        <taxon>Pseudomonadati</taxon>
        <taxon>Pseudomonadota</taxon>
        <taxon>Gammaproteobacteria</taxon>
        <taxon>Cellvibrionales</taxon>
        <taxon>Spongiibacteraceae</taxon>
        <taxon>Zhongshania</taxon>
    </lineage>
</organism>
<dbReference type="EMBL" id="PQGG01000031">
    <property type="protein sequence ID" value="POP52041.1"/>
    <property type="molecule type" value="Genomic_DNA"/>
</dbReference>
<feature type="binding site" evidence="14">
    <location>
        <position position="274"/>
    </location>
    <ligand>
        <name>S-adenosyl-L-methionine</name>
        <dbReference type="ChEBI" id="CHEBI:59789"/>
    </ligand>
</feature>
<evidence type="ECO:0000256" key="7">
    <source>
        <dbReference type="ARBA" id="ARBA00022603"/>
    </source>
</evidence>
<evidence type="ECO:0000313" key="17">
    <source>
        <dbReference type="EMBL" id="POP52041.1"/>
    </source>
</evidence>
<dbReference type="GO" id="GO:0003723">
    <property type="term" value="F:RNA binding"/>
    <property type="evidence" value="ECO:0007669"/>
    <property type="project" value="UniProtKB-UniRule"/>
</dbReference>
<dbReference type="RefSeq" id="WP_103685025.1">
    <property type="nucleotide sequence ID" value="NZ_PQGG01000031.1"/>
</dbReference>
<dbReference type="InterPro" id="IPR006027">
    <property type="entry name" value="NusB_RsmB_TIM44"/>
</dbReference>
<dbReference type="InterPro" id="IPR001678">
    <property type="entry name" value="MeTrfase_RsmB-F_NOP2_dom"/>
</dbReference>
<dbReference type="EC" id="2.1.1.176" evidence="4"/>
<feature type="coiled-coil region" evidence="15">
    <location>
        <begin position="273"/>
        <end position="300"/>
    </location>
</feature>
<protein>
    <recommendedName>
        <fullName evidence="4">16S rRNA (cytosine(967)-C(5))-methyltransferase</fullName>
        <ecNumber evidence="4">2.1.1.176</ecNumber>
    </recommendedName>
    <alternativeName>
        <fullName evidence="11">16S rRNA m5C967 methyltransferase</fullName>
    </alternativeName>
    <alternativeName>
        <fullName evidence="12">rRNA (cytosine-C(5)-)-methyltransferase RsmB</fullName>
    </alternativeName>
</protein>
<evidence type="ECO:0000256" key="8">
    <source>
        <dbReference type="ARBA" id="ARBA00022679"/>
    </source>
</evidence>
<reference evidence="17" key="1">
    <citation type="submission" date="2018-01" db="EMBL/GenBank/DDBJ databases">
        <authorList>
            <person name="Yu X.-D."/>
        </authorList>
    </citation>
    <scope>NUCLEOTIDE SEQUENCE</scope>
    <source>
        <strain evidence="17">ZX-21</strain>
    </source>
</reference>
<dbReference type="GO" id="GO:0070475">
    <property type="term" value="P:rRNA base methylation"/>
    <property type="evidence" value="ECO:0007669"/>
    <property type="project" value="TreeGrafter"/>
</dbReference>
<dbReference type="PROSITE" id="PS51686">
    <property type="entry name" value="SAM_MT_RSMB_NOP"/>
    <property type="match status" value="1"/>
</dbReference>
<keyword evidence="8 14" id="KW-0808">Transferase</keyword>
<evidence type="ECO:0000313" key="18">
    <source>
        <dbReference type="Proteomes" id="UP000237222"/>
    </source>
</evidence>
<dbReference type="Pfam" id="PF01189">
    <property type="entry name" value="Methyltr_RsmB-F"/>
    <property type="match status" value="1"/>
</dbReference>
<evidence type="ECO:0000256" key="5">
    <source>
        <dbReference type="ARBA" id="ARBA00022490"/>
    </source>
</evidence>
<feature type="binding site" evidence="14">
    <location>
        <position position="300"/>
    </location>
    <ligand>
        <name>S-adenosyl-L-methionine</name>
        <dbReference type="ChEBI" id="CHEBI:59789"/>
    </ligand>
</feature>
<evidence type="ECO:0000256" key="14">
    <source>
        <dbReference type="PROSITE-ProRule" id="PRU01023"/>
    </source>
</evidence>
<dbReference type="Gene3D" id="3.40.50.150">
    <property type="entry name" value="Vaccinia Virus protein VP39"/>
    <property type="match status" value="1"/>
</dbReference>
<dbReference type="Gene3D" id="1.10.940.10">
    <property type="entry name" value="NusB-like"/>
    <property type="match status" value="1"/>
</dbReference>
<dbReference type="SUPFAM" id="SSF53335">
    <property type="entry name" value="S-adenosyl-L-methionine-dependent methyltransferases"/>
    <property type="match status" value="1"/>
</dbReference>
<dbReference type="InterPro" id="IPR054728">
    <property type="entry name" value="RsmB-like_ferredoxin"/>
</dbReference>
<dbReference type="GO" id="GO:0009383">
    <property type="term" value="F:rRNA (cytosine-C5-)-methyltransferase activity"/>
    <property type="evidence" value="ECO:0007669"/>
    <property type="project" value="TreeGrafter"/>
</dbReference>
<keyword evidence="10 14" id="KW-0694">RNA-binding</keyword>
<feature type="domain" description="SAM-dependent MTase RsmB/NOP-type" evidence="16">
    <location>
        <begin position="160"/>
        <end position="430"/>
    </location>
</feature>
<evidence type="ECO:0000256" key="12">
    <source>
        <dbReference type="ARBA" id="ARBA00031088"/>
    </source>
</evidence>
<keyword evidence="5" id="KW-0963">Cytoplasm</keyword>
<evidence type="ECO:0000256" key="10">
    <source>
        <dbReference type="ARBA" id="ARBA00022884"/>
    </source>
</evidence>
<proteinExistence type="inferred from homology"/>
<sequence length="435" mass="48095">MKCPRVAAARCLANIEQEGSSLSRVLARYEQDVEPSQRSLYRELCYGSLRYYWKLDAALKPFFSKALKAKDSDVKMLIYLGAYQLFYTRIPAHAAINSSVEGCRSLGKKWASGMANAILRRCQREQDSIFAALSADADAAFPAWLFDALKQAWPEQLEDLLAASNAHPPFCLRVNALQQSREDYLTILAKTDIAAQACAFADLGIRLEQACSVDKLPSFHDGHVSVQDEAAQLCTQLLELSAGMRVLDACAAPGGKTGAILECEPQLTEVVALDIDEQRLARIQDNLDRLELSATLLSADAADMDAWWDGIHFDRILLDAPCSATGVIRRNPDIKLNRLATDIGPLVELQAKLLGRLWQSLKPNGIFVYATCSLLPAENEAQIAAFLANHSDAELVPINANWGIDREGCRQLFPQIDGHDGFFYAKIRKNSDRGY</sequence>
<dbReference type="AlphaFoldDB" id="A0A2S4HEB5"/>
<evidence type="ECO:0000256" key="6">
    <source>
        <dbReference type="ARBA" id="ARBA00022552"/>
    </source>
</evidence>
<comment type="function">
    <text evidence="1">Specifically methylates the cytosine at position 967 (m5C967) of 16S rRNA.</text>
</comment>
<feature type="binding site" evidence="14">
    <location>
        <position position="319"/>
    </location>
    <ligand>
        <name>S-adenosyl-L-methionine</name>
        <dbReference type="ChEBI" id="CHEBI:59789"/>
    </ligand>
</feature>
<evidence type="ECO:0000256" key="2">
    <source>
        <dbReference type="ARBA" id="ARBA00004496"/>
    </source>
</evidence>
<dbReference type="InterPro" id="IPR023267">
    <property type="entry name" value="RCMT"/>
</dbReference>
<gene>
    <name evidence="17" type="ORF">C0068_13620</name>
</gene>
<keyword evidence="7 14" id="KW-0489">Methyltransferase</keyword>
<keyword evidence="15" id="KW-0175">Coiled coil</keyword>
<comment type="caution">
    <text evidence="17">The sequence shown here is derived from an EMBL/GenBank/DDBJ whole genome shotgun (WGS) entry which is preliminary data.</text>
</comment>
<evidence type="ECO:0000256" key="9">
    <source>
        <dbReference type="ARBA" id="ARBA00022691"/>
    </source>
</evidence>
<dbReference type="Pfam" id="PF01029">
    <property type="entry name" value="NusB"/>
    <property type="match status" value="1"/>
</dbReference>
<dbReference type="InterPro" id="IPR029063">
    <property type="entry name" value="SAM-dependent_MTases_sf"/>
</dbReference>
<dbReference type="Gene3D" id="3.30.70.1170">
    <property type="entry name" value="Sun protein, domain 3"/>
    <property type="match status" value="1"/>
</dbReference>
<dbReference type="InterPro" id="IPR049560">
    <property type="entry name" value="MeTrfase_RsmB-F_NOP2_cat"/>
</dbReference>
<comment type="subcellular location">
    <subcellularLocation>
        <location evidence="2">Cytoplasm</location>
    </subcellularLocation>
</comment>
<dbReference type="GO" id="GO:0005829">
    <property type="term" value="C:cytosol"/>
    <property type="evidence" value="ECO:0007669"/>
    <property type="project" value="TreeGrafter"/>
</dbReference>
<feature type="active site" description="Nucleophile" evidence="14">
    <location>
        <position position="372"/>
    </location>
</feature>
<dbReference type="NCBIfam" id="NF011494">
    <property type="entry name" value="PRK14902.1"/>
    <property type="match status" value="1"/>
</dbReference>
<dbReference type="InterPro" id="IPR004573">
    <property type="entry name" value="rRNA_ssu_MeTfrase_B"/>
</dbReference>
<evidence type="ECO:0000256" key="3">
    <source>
        <dbReference type="ARBA" id="ARBA00007494"/>
    </source>
</evidence>
<dbReference type="NCBIfam" id="TIGR00563">
    <property type="entry name" value="rsmB"/>
    <property type="match status" value="1"/>
</dbReference>
<evidence type="ECO:0000256" key="4">
    <source>
        <dbReference type="ARBA" id="ARBA00012140"/>
    </source>
</evidence>
<dbReference type="CDD" id="cd02440">
    <property type="entry name" value="AdoMet_MTases"/>
    <property type="match status" value="1"/>
</dbReference>
<dbReference type="FunFam" id="3.40.50.150:FF:000022">
    <property type="entry name" value="Ribosomal RNA small subunit methyltransferase B"/>
    <property type="match status" value="1"/>
</dbReference>
<accession>A0A2S4HEB5</accession>
<keyword evidence="6" id="KW-0698">rRNA processing</keyword>
<dbReference type="GO" id="GO:0006355">
    <property type="term" value="P:regulation of DNA-templated transcription"/>
    <property type="evidence" value="ECO:0007669"/>
    <property type="project" value="InterPro"/>
</dbReference>
<comment type="catalytic activity">
    <reaction evidence="13">
        <text>cytidine(967) in 16S rRNA + S-adenosyl-L-methionine = 5-methylcytidine(967) in 16S rRNA + S-adenosyl-L-homocysteine + H(+)</text>
        <dbReference type="Rhea" id="RHEA:42748"/>
        <dbReference type="Rhea" id="RHEA-COMP:10219"/>
        <dbReference type="Rhea" id="RHEA-COMP:10220"/>
        <dbReference type="ChEBI" id="CHEBI:15378"/>
        <dbReference type="ChEBI" id="CHEBI:57856"/>
        <dbReference type="ChEBI" id="CHEBI:59789"/>
        <dbReference type="ChEBI" id="CHEBI:74483"/>
        <dbReference type="ChEBI" id="CHEBI:82748"/>
        <dbReference type="EC" id="2.1.1.176"/>
    </reaction>
</comment>
<evidence type="ECO:0000256" key="11">
    <source>
        <dbReference type="ARBA" id="ARBA00030399"/>
    </source>
</evidence>
<dbReference type="InterPro" id="IPR018314">
    <property type="entry name" value="RsmB/NOL1/NOP2-like_CS"/>
</dbReference>
<dbReference type="Gene3D" id="1.10.287.730">
    <property type="entry name" value="Helix hairpin bin"/>
    <property type="match status" value="1"/>
</dbReference>
<dbReference type="PROSITE" id="PS01153">
    <property type="entry name" value="NOL1_NOP2_SUN"/>
    <property type="match status" value="1"/>
</dbReference>
<dbReference type="Proteomes" id="UP000237222">
    <property type="component" value="Unassembled WGS sequence"/>
</dbReference>
<dbReference type="PANTHER" id="PTHR22807">
    <property type="entry name" value="NOP2 YEAST -RELATED NOL1/NOP2/FMU SUN DOMAIN-CONTAINING"/>
    <property type="match status" value="1"/>
</dbReference>
<dbReference type="Pfam" id="PF22458">
    <property type="entry name" value="RsmF-B_ferredox"/>
    <property type="match status" value="1"/>
</dbReference>
<feature type="binding site" evidence="14">
    <location>
        <begin position="250"/>
        <end position="256"/>
    </location>
    <ligand>
        <name>S-adenosyl-L-methionine</name>
        <dbReference type="ChEBI" id="CHEBI:59789"/>
    </ligand>
</feature>